<dbReference type="Pfam" id="PF01000">
    <property type="entry name" value="RNA_pol_A_bac"/>
    <property type="match status" value="1"/>
</dbReference>
<dbReference type="AlphaFoldDB" id="A0A2S1JZ55"/>
<gene>
    <name evidence="8 10" type="primary">rpoA</name>
</gene>
<dbReference type="NCBIfam" id="TIGR02027">
    <property type="entry name" value="rpoA"/>
    <property type="match status" value="1"/>
</dbReference>
<dbReference type="InterPro" id="IPR011773">
    <property type="entry name" value="DNA-dir_RpoA"/>
</dbReference>
<comment type="subunit">
    <text evidence="8">In plastids the minimal PEP RNA polymerase catalytic core is composed of four subunits: alpha, beta, beta', and beta''. When a (nuclear-encoded) sigma factor is associated with the core the holoenzyme is formed, which can initiate transcription.</text>
</comment>
<dbReference type="Gene3D" id="1.10.150.20">
    <property type="entry name" value="5' to 3' exonuclease, C-terminal subdomain"/>
    <property type="match status" value="1"/>
</dbReference>
<comment type="catalytic activity">
    <reaction evidence="7 8">
        <text>RNA(n) + a ribonucleoside 5'-triphosphate = RNA(n+1) + diphosphate</text>
        <dbReference type="Rhea" id="RHEA:21248"/>
        <dbReference type="Rhea" id="RHEA-COMP:14527"/>
        <dbReference type="Rhea" id="RHEA-COMP:17342"/>
        <dbReference type="ChEBI" id="CHEBI:33019"/>
        <dbReference type="ChEBI" id="CHEBI:61557"/>
        <dbReference type="ChEBI" id="CHEBI:140395"/>
        <dbReference type="EC" id="2.7.7.6"/>
    </reaction>
</comment>
<dbReference type="FunFam" id="2.170.120.12:FF:000001">
    <property type="entry name" value="DNA-directed RNA polymerase subunit alpha"/>
    <property type="match status" value="1"/>
</dbReference>
<evidence type="ECO:0000256" key="5">
    <source>
        <dbReference type="ARBA" id="ARBA00022695"/>
    </source>
</evidence>
<dbReference type="InterPro" id="IPR011262">
    <property type="entry name" value="DNA-dir_RNA_pol_insert"/>
</dbReference>
<dbReference type="EC" id="2.7.7.6" evidence="8"/>
<dbReference type="Gene3D" id="2.170.120.12">
    <property type="entry name" value="DNA-directed RNA polymerase, insert domain"/>
    <property type="match status" value="1"/>
</dbReference>
<dbReference type="Gene3D" id="3.30.1360.10">
    <property type="entry name" value="RNA polymerase, RBP11-like subunit"/>
    <property type="match status" value="1"/>
</dbReference>
<dbReference type="CDD" id="cd06928">
    <property type="entry name" value="RNAP_alpha_NTD"/>
    <property type="match status" value="1"/>
</dbReference>
<dbReference type="SMART" id="SM00662">
    <property type="entry name" value="RPOLD"/>
    <property type="match status" value="1"/>
</dbReference>
<feature type="region of interest" description="Alpha C-terminal domain (alpha-CTD)" evidence="8">
    <location>
        <begin position="265"/>
        <end position="341"/>
    </location>
</feature>
<dbReference type="InterPro" id="IPR011260">
    <property type="entry name" value="RNAP_asu_C"/>
</dbReference>
<comment type="domain">
    <text evidence="8">The N-terminal domain is essential for RNAP assembly and basal transcription, whereas the C-terminal domain is involved in interaction with transcriptional regulators and with upstream promoter elements.</text>
</comment>
<evidence type="ECO:0000256" key="3">
    <source>
        <dbReference type="ARBA" id="ARBA00022478"/>
    </source>
</evidence>
<dbReference type="Pfam" id="PF01193">
    <property type="entry name" value="RNA_pol_L"/>
    <property type="match status" value="1"/>
</dbReference>
<dbReference type="SUPFAM" id="SSF55257">
    <property type="entry name" value="RBP11-like subunits of RNA polymerase"/>
    <property type="match status" value="1"/>
</dbReference>
<reference evidence="10" key="1">
    <citation type="submission" date="2017-12" db="EMBL/GenBank/DDBJ databases">
        <title>A whole chloroplast genome phylogeny of diploid species of Isoetes (Isoetaceae, Lycopodiophyta) in the southeastern United States.</title>
        <authorList>
            <person name="Schafran P.W."/>
            <person name="Zimmer E.A."/>
            <person name="Taylor W.C."/>
            <person name="Musselman L.J."/>
        </authorList>
    </citation>
    <scope>NUCLEOTIDE SEQUENCE</scope>
</reference>
<keyword evidence="4 8" id="KW-0808">Transferase</keyword>
<accession>A0A2S1JZ55</accession>
<keyword evidence="10" id="KW-0150">Chloroplast</keyword>
<dbReference type="GO" id="GO:0000428">
    <property type="term" value="C:DNA-directed RNA polymerase complex"/>
    <property type="evidence" value="ECO:0007669"/>
    <property type="project" value="UniProtKB-KW"/>
</dbReference>
<evidence type="ECO:0000259" key="9">
    <source>
        <dbReference type="SMART" id="SM00662"/>
    </source>
</evidence>
<evidence type="ECO:0000256" key="4">
    <source>
        <dbReference type="ARBA" id="ARBA00022679"/>
    </source>
</evidence>
<evidence type="ECO:0000256" key="2">
    <source>
        <dbReference type="ARBA" id="ARBA00007123"/>
    </source>
</evidence>
<dbReference type="InterPro" id="IPR036643">
    <property type="entry name" value="RNApol_insert_sf"/>
</dbReference>
<keyword evidence="6 8" id="KW-0804">Transcription</keyword>
<dbReference type="SUPFAM" id="SSF56553">
    <property type="entry name" value="Insert subdomain of RNA polymerase alpha subunit"/>
    <property type="match status" value="1"/>
</dbReference>
<feature type="domain" description="DNA-directed RNA polymerase RpoA/D/Rpb3-type" evidence="9">
    <location>
        <begin position="30"/>
        <end position="235"/>
    </location>
</feature>
<keyword evidence="3 8" id="KW-0240">DNA-directed RNA polymerase</keyword>
<organism evidence="10">
    <name type="scientific">Isoetes flaccida var. chapmanii</name>
    <dbReference type="NCBI Taxonomy" id="1930680"/>
    <lineage>
        <taxon>Eukaryota</taxon>
        <taxon>Viridiplantae</taxon>
        <taxon>Streptophyta</taxon>
        <taxon>Embryophyta</taxon>
        <taxon>Tracheophyta</taxon>
        <taxon>Lycopodiopsida</taxon>
        <taxon>Isoetales</taxon>
        <taxon>Isoetaceae</taxon>
        <taxon>Isoetes</taxon>
    </lineage>
</organism>
<dbReference type="HAMAP" id="MF_00059">
    <property type="entry name" value="RNApol_bact_RpoA"/>
    <property type="match status" value="1"/>
</dbReference>
<evidence type="ECO:0000256" key="1">
    <source>
        <dbReference type="ARBA" id="ARBA00004026"/>
    </source>
</evidence>
<evidence type="ECO:0000256" key="7">
    <source>
        <dbReference type="ARBA" id="ARBA00048552"/>
    </source>
</evidence>
<dbReference type="GO" id="GO:0003677">
    <property type="term" value="F:DNA binding"/>
    <property type="evidence" value="ECO:0007669"/>
    <property type="project" value="UniProtKB-UniRule"/>
</dbReference>
<dbReference type="SUPFAM" id="SSF47789">
    <property type="entry name" value="C-terminal domain of RNA polymerase alpha subunit"/>
    <property type="match status" value="1"/>
</dbReference>
<dbReference type="InterPro" id="IPR011263">
    <property type="entry name" value="DNA-dir_RNA_pol_RpoA/D/Rpb3"/>
</dbReference>
<evidence type="ECO:0000256" key="6">
    <source>
        <dbReference type="ARBA" id="ARBA00023163"/>
    </source>
</evidence>
<dbReference type="InterPro" id="IPR036603">
    <property type="entry name" value="RBP11-like"/>
</dbReference>
<dbReference type="Pfam" id="PF03118">
    <property type="entry name" value="RNA_pol_A_CTD"/>
    <property type="match status" value="1"/>
</dbReference>
<dbReference type="GO" id="GO:0046983">
    <property type="term" value="F:protein dimerization activity"/>
    <property type="evidence" value="ECO:0007669"/>
    <property type="project" value="InterPro"/>
</dbReference>
<sequence length="341" mass="38722">MNSTNKVPLSAKSAYWKCIESKIENERLHHSRFIISPLGIGQANTLGIAMRRASLGELEGTCITSAKFEKIIHEYSTVVGIQESVHDTLINLKEIVLRSNSSEIQKAYISIIGPGEITAQDIILPPSIEIIDPAQHIATLTKKIHLNIELKIERDRGYRRQNIVKSQDGNFPLNAVFMPIRNVNYSIHCFESHDKKIMKEMLLLEIWTNGSITPREAIYEASRSLINLFIPFLHAENGEKIYGMGNINESNALSCSVLPPMSIQVDQMAKEVTFRHIFIDQLELPPRAYNCLKRINVHTISDLLDYSQDDLMKIKNFGIKSVEQVLEALWKRFGISLPRKT</sequence>
<dbReference type="EMBL" id="MG599108">
    <property type="protein sequence ID" value="AWF83683.1"/>
    <property type="molecule type" value="Genomic_DNA"/>
</dbReference>
<dbReference type="GO" id="GO:0003899">
    <property type="term" value="F:DNA-directed RNA polymerase activity"/>
    <property type="evidence" value="ECO:0007669"/>
    <property type="project" value="UniProtKB-UniRule"/>
</dbReference>
<geneLocation type="chloroplast" evidence="10"/>
<dbReference type="GO" id="GO:0009507">
    <property type="term" value="C:chloroplast"/>
    <property type="evidence" value="ECO:0007669"/>
    <property type="project" value="UniProtKB-SubCell"/>
</dbReference>
<evidence type="ECO:0000256" key="8">
    <source>
        <dbReference type="HAMAP-Rule" id="MF_00059"/>
    </source>
</evidence>
<name>A0A2S1JZ55_9TRAC</name>
<dbReference type="GO" id="GO:0006351">
    <property type="term" value="P:DNA-templated transcription"/>
    <property type="evidence" value="ECO:0007669"/>
    <property type="project" value="UniProtKB-UniRule"/>
</dbReference>
<comment type="function">
    <text evidence="1 8">DNA-dependent RNA polymerase catalyzes the transcription of DNA into RNA using the four ribonucleoside triphosphates as substrates.</text>
</comment>
<evidence type="ECO:0000313" key="10">
    <source>
        <dbReference type="EMBL" id="AWF83683.1"/>
    </source>
</evidence>
<keyword evidence="10" id="KW-0934">Plastid</keyword>
<feature type="region of interest" description="Alpha N-terminal domain (alpha-NTD)" evidence="8">
    <location>
        <begin position="1"/>
        <end position="248"/>
    </location>
</feature>
<keyword evidence="5 8" id="KW-0548">Nucleotidyltransferase</keyword>
<proteinExistence type="inferred from homology"/>
<comment type="subcellular location">
    <subcellularLocation>
        <location evidence="8">Plastid</location>
        <location evidence="8">Chloroplast</location>
    </subcellularLocation>
</comment>
<comment type="similarity">
    <text evidence="2 8">Belongs to the RNA polymerase alpha chain family.</text>
</comment>
<protein>
    <recommendedName>
        <fullName evidence="8">DNA-directed RNA polymerase subunit alpha</fullName>
        <shortName evidence="8">PEP</shortName>
        <ecNumber evidence="8">2.7.7.6</ecNumber>
    </recommendedName>
    <alternativeName>
        <fullName evidence="8">Plastid-encoded RNA polymerase subunit alpha</fullName>
        <shortName evidence="8">RNA polymerase subunit alpha</shortName>
    </alternativeName>
</protein>